<dbReference type="InterPro" id="IPR004993">
    <property type="entry name" value="GH3"/>
</dbReference>
<dbReference type="Pfam" id="PF03321">
    <property type="entry name" value="GH3"/>
    <property type="match status" value="1"/>
</dbReference>
<accession>A0A815XQ90</accession>
<dbReference type="PANTHER" id="PTHR31901:SF9">
    <property type="entry name" value="GH3 DOMAIN-CONTAINING PROTEIN"/>
    <property type="match status" value="1"/>
</dbReference>
<evidence type="ECO:0000313" key="2">
    <source>
        <dbReference type="EMBL" id="CAF1560253.1"/>
    </source>
</evidence>
<evidence type="ECO:0000259" key="1">
    <source>
        <dbReference type="Pfam" id="PF23571"/>
    </source>
</evidence>
<dbReference type="EMBL" id="CAJNOI010005142">
    <property type="protein sequence ID" value="CAF1560253.1"/>
    <property type="molecule type" value="Genomic_DNA"/>
</dbReference>
<keyword evidence="4" id="KW-1185">Reference proteome</keyword>
<dbReference type="PANTHER" id="PTHR31901">
    <property type="entry name" value="GH3 DOMAIN-CONTAINING PROTEIN"/>
    <property type="match status" value="1"/>
</dbReference>
<dbReference type="Proteomes" id="UP000663832">
    <property type="component" value="Unassembled WGS sequence"/>
</dbReference>
<feature type="non-terminal residue" evidence="2">
    <location>
        <position position="1"/>
    </location>
</feature>
<dbReference type="AlphaFoldDB" id="A0A815XQ90"/>
<dbReference type="InterPro" id="IPR055377">
    <property type="entry name" value="GH3_M"/>
</dbReference>
<protein>
    <recommendedName>
        <fullName evidence="1">GH3 middle domain-containing protein</fullName>
    </recommendedName>
</protein>
<dbReference type="GO" id="GO:0005737">
    <property type="term" value="C:cytoplasm"/>
    <property type="evidence" value="ECO:0007669"/>
    <property type="project" value="TreeGrafter"/>
</dbReference>
<organism evidence="2 5">
    <name type="scientific">Adineta steineri</name>
    <dbReference type="NCBI Taxonomy" id="433720"/>
    <lineage>
        <taxon>Eukaryota</taxon>
        <taxon>Metazoa</taxon>
        <taxon>Spiralia</taxon>
        <taxon>Gnathifera</taxon>
        <taxon>Rotifera</taxon>
        <taxon>Eurotatoria</taxon>
        <taxon>Bdelloidea</taxon>
        <taxon>Adinetida</taxon>
        <taxon>Adinetidae</taxon>
        <taxon>Adineta</taxon>
    </lineage>
</organism>
<name>A0A815XQ90_9BILA</name>
<gene>
    <name evidence="2" type="ORF">BJG266_LOCUS46896</name>
    <name evidence="3" type="ORF">QVE165_LOCUS63938</name>
</gene>
<sequence length="262" mass="29691">IPDINSYTVMFTPGFIHTVKLIQTFCEEISLCISSANFQNSSFVQNNIDDAKLKIDLDRALNEIIQKYGGSTYQLERANYIRKECLKTNVPGILHRLWPTLSYASTVIGGTFVIHKQELQFYCGEKLPLINFLGYRASEGYFGILASIHTDEYFLIPTSVFFEFIKEEDVHHSQPKTLLISEIEPGNRYEVVCTTEGGLIRYRMGDMISCTGFLSRADDLVPLPSEPEEIPRIPLISIAYRVGSLLDVYGEKTSEQHVMNAL</sequence>
<evidence type="ECO:0000313" key="4">
    <source>
        <dbReference type="Proteomes" id="UP000663832"/>
    </source>
</evidence>
<proteinExistence type="predicted"/>
<evidence type="ECO:0000313" key="5">
    <source>
        <dbReference type="Proteomes" id="UP000663877"/>
    </source>
</evidence>
<dbReference type="EMBL" id="CAJNOM010005548">
    <property type="protein sequence ID" value="CAF1664551.1"/>
    <property type="molecule type" value="Genomic_DNA"/>
</dbReference>
<dbReference type="OrthoDB" id="10004661at2759"/>
<dbReference type="Pfam" id="PF23571">
    <property type="entry name" value="GH3_M"/>
    <property type="match status" value="1"/>
</dbReference>
<feature type="domain" description="GH3 middle" evidence="1">
    <location>
        <begin position="153"/>
        <end position="216"/>
    </location>
</feature>
<dbReference type="GO" id="GO:0016881">
    <property type="term" value="F:acid-amino acid ligase activity"/>
    <property type="evidence" value="ECO:0007669"/>
    <property type="project" value="TreeGrafter"/>
</dbReference>
<comment type="caution">
    <text evidence="2">The sequence shown here is derived from an EMBL/GenBank/DDBJ whole genome shotgun (WGS) entry which is preliminary data.</text>
</comment>
<reference evidence="2" key="1">
    <citation type="submission" date="2021-02" db="EMBL/GenBank/DDBJ databases">
        <authorList>
            <person name="Nowell W R."/>
        </authorList>
    </citation>
    <scope>NUCLEOTIDE SEQUENCE</scope>
</reference>
<dbReference type="Proteomes" id="UP000663877">
    <property type="component" value="Unassembled WGS sequence"/>
</dbReference>
<evidence type="ECO:0000313" key="3">
    <source>
        <dbReference type="EMBL" id="CAF1664551.1"/>
    </source>
</evidence>